<dbReference type="Pfam" id="PF12698">
    <property type="entry name" value="ABC2_membrane_3"/>
    <property type="match status" value="1"/>
</dbReference>
<evidence type="ECO:0000256" key="5">
    <source>
        <dbReference type="SAM" id="Phobius"/>
    </source>
</evidence>
<feature type="domain" description="ABC-2 type transporter transmembrane" evidence="6">
    <location>
        <begin position="85"/>
        <end position="244"/>
    </location>
</feature>
<proteinExistence type="predicted"/>
<evidence type="ECO:0000313" key="7">
    <source>
        <dbReference type="EMBL" id="MDS0261771.1"/>
    </source>
</evidence>
<reference evidence="7 8" key="1">
    <citation type="submission" date="2022-06" db="EMBL/GenBank/DDBJ databases">
        <title>Haloarcula sp. a new haloarchaeum isolate from saline soil.</title>
        <authorList>
            <person name="Strakova D."/>
            <person name="Galisteo C."/>
            <person name="Sanchez-Porro C."/>
            <person name="Ventosa A."/>
        </authorList>
    </citation>
    <scope>NUCLEOTIDE SEQUENCE [LARGE SCALE GENOMIC DNA]</scope>
    <source>
        <strain evidence="7 8">S1CR25-12</strain>
    </source>
</reference>
<evidence type="ECO:0000313" key="8">
    <source>
        <dbReference type="Proteomes" id="UP001259659"/>
    </source>
</evidence>
<feature type="transmembrane region" description="Helical" evidence="5">
    <location>
        <begin position="170"/>
        <end position="187"/>
    </location>
</feature>
<comment type="caution">
    <text evidence="7">The sequence shown here is derived from an EMBL/GenBank/DDBJ whole genome shotgun (WGS) entry which is preliminary data.</text>
</comment>
<evidence type="ECO:0000256" key="3">
    <source>
        <dbReference type="ARBA" id="ARBA00022989"/>
    </source>
</evidence>
<dbReference type="EMBL" id="JAMQON010000008">
    <property type="protein sequence ID" value="MDS0261771.1"/>
    <property type="molecule type" value="Genomic_DNA"/>
</dbReference>
<gene>
    <name evidence="7" type="ORF">NDI56_20410</name>
</gene>
<protein>
    <submittedName>
        <fullName evidence="7">ABC transporter permease</fullName>
    </submittedName>
</protein>
<keyword evidence="2 5" id="KW-0812">Transmembrane</keyword>
<comment type="subcellular location">
    <subcellularLocation>
        <location evidence="1">Membrane</location>
        <topology evidence="1">Multi-pass membrane protein</topology>
    </subcellularLocation>
</comment>
<dbReference type="PRINTS" id="PR00173">
    <property type="entry name" value="EDTRNSPORT"/>
</dbReference>
<organism evidence="7 8">
    <name type="scientific">Haloarcula saliterrae</name>
    <dbReference type="NCBI Taxonomy" id="2950534"/>
    <lineage>
        <taxon>Archaea</taxon>
        <taxon>Methanobacteriati</taxon>
        <taxon>Methanobacteriota</taxon>
        <taxon>Stenosarchaea group</taxon>
        <taxon>Halobacteria</taxon>
        <taxon>Halobacteriales</taxon>
        <taxon>Haloarculaceae</taxon>
        <taxon>Haloarcula</taxon>
    </lineage>
</organism>
<name>A0ABU2FJ45_9EURY</name>
<evidence type="ECO:0000259" key="6">
    <source>
        <dbReference type="Pfam" id="PF12698"/>
    </source>
</evidence>
<feature type="transmembrane region" description="Helical" evidence="5">
    <location>
        <begin position="68"/>
        <end position="90"/>
    </location>
</feature>
<feature type="transmembrane region" description="Helical" evidence="5">
    <location>
        <begin position="141"/>
        <end position="163"/>
    </location>
</feature>
<feature type="transmembrane region" description="Helical" evidence="5">
    <location>
        <begin position="228"/>
        <end position="247"/>
    </location>
</feature>
<evidence type="ECO:0000256" key="4">
    <source>
        <dbReference type="ARBA" id="ARBA00023136"/>
    </source>
</evidence>
<keyword evidence="4 5" id="KW-0472">Membrane</keyword>
<accession>A0ABU2FJ45</accession>
<evidence type="ECO:0000256" key="2">
    <source>
        <dbReference type="ARBA" id="ARBA00022692"/>
    </source>
</evidence>
<keyword evidence="3 5" id="KW-1133">Transmembrane helix</keyword>
<sequence length="253" mass="27864">MVSVNRTATAFGIGLREHARNYVLVALLVILPVSFITLAFAVTQDVQMPVRTLVDGETTTVMRGMPEVHGVIMTPITSSFIAGLAGLFLMREARDTDGRLAVVGYRAREVIAARFGVLAVITLVVVGVSVGVMLVDFQPEQLWWFVAAMVVLSVTYGLIGMLVGAVFNRLAGLWIMLILPMIDIGLFQDPLFVQSEPEWWMKLFPGYHPVRVMVDTGLTTDLDTAMSLGWGFGYLLFVGLLAIWVYYQGTRTT</sequence>
<feature type="transmembrane region" description="Helical" evidence="5">
    <location>
        <begin position="21"/>
        <end position="42"/>
    </location>
</feature>
<evidence type="ECO:0000256" key="1">
    <source>
        <dbReference type="ARBA" id="ARBA00004141"/>
    </source>
</evidence>
<keyword evidence="8" id="KW-1185">Reference proteome</keyword>
<dbReference type="Proteomes" id="UP001259659">
    <property type="component" value="Unassembled WGS sequence"/>
</dbReference>
<dbReference type="InterPro" id="IPR013525">
    <property type="entry name" value="ABC2_TM"/>
</dbReference>
<feature type="transmembrane region" description="Helical" evidence="5">
    <location>
        <begin position="111"/>
        <end position="135"/>
    </location>
</feature>